<name>T1BMI7_9ZZZZ</name>
<dbReference type="InterPro" id="IPR012337">
    <property type="entry name" value="RNaseH-like_sf"/>
</dbReference>
<evidence type="ECO:0000259" key="1">
    <source>
        <dbReference type="Pfam" id="PF14706"/>
    </source>
</evidence>
<dbReference type="SUPFAM" id="SSF53098">
    <property type="entry name" value="Ribonuclease H-like"/>
    <property type="match status" value="1"/>
</dbReference>
<comment type="caution">
    <text evidence="2">The sequence shown here is derived from an EMBL/GenBank/DDBJ whole genome shotgun (WGS) entry which is preliminary data.</text>
</comment>
<dbReference type="InterPro" id="IPR014735">
    <property type="entry name" value="Transposase_Tn5-like_N"/>
</dbReference>
<sequence length="69" mass="7514">MEYDDVQSVIDAGTQEVGWVSQELAGADLGDERLRRRLVKTGEQLAKSPASPINEACGTWAATQGAYRF</sequence>
<reference evidence="2" key="1">
    <citation type="submission" date="2013-08" db="EMBL/GenBank/DDBJ databases">
        <authorList>
            <person name="Mendez C."/>
            <person name="Richter M."/>
            <person name="Ferrer M."/>
            <person name="Sanchez J."/>
        </authorList>
    </citation>
    <scope>NUCLEOTIDE SEQUENCE</scope>
</reference>
<proteinExistence type="predicted"/>
<dbReference type="Gene3D" id="1.10.246.40">
    <property type="entry name" value="Tn5 transposase, domain 1"/>
    <property type="match status" value="1"/>
</dbReference>
<gene>
    <name evidence="2" type="ORF">B1B_04696</name>
</gene>
<accession>T1BMI7</accession>
<dbReference type="AlphaFoldDB" id="T1BMI7"/>
<protein>
    <submittedName>
        <fullName evidence="2">Transposase</fullName>
    </submittedName>
</protein>
<evidence type="ECO:0000313" key="2">
    <source>
        <dbReference type="EMBL" id="EQD71002.1"/>
    </source>
</evidence>
<organism evidence="2">
    <name type="scientific">mine drainage metagenome</name>
    <dbReference type="NCBI Taxonomy" id="410659"/>
    <lineage>
        <taxon>unclassified sequences</taxon>
        <taxon>metagenomes</taxon>
        <taxon>ecological metagenomes</taxon>
    </lineage>
</organism>
<feature type="domain" description="Transposase Tn5-like N-terminal" evidence="1">
    <location>
        <begin position="18"/>
        <end position="69"/>
    </location>
</feature>
<dbReference type="EMBL" id="AUZY01002939">
    <property type="protein sequence ID" value="EQD71002.1"/>
    <property type="molecule type" value="Genomic_DNA"/>
</dbReference>
<dbReference type="Pfam" id="PF14706">
    <property type="entry name" value="Tnp_DNA_bind"/>
    <property type="match status" value="1"/>
</dbReference>
<dbReference type="InterPro" id="IPR038215">
    <property type="entry name" value="TN5-like_N_sf"/>
</dbReference>
<reference evidence="2" key="2">
    <citation type="journal article" date="2014" name="ISME J.">
        <title>Microbial stratification in low pH oxic and suboxic macroscopic growths along an acid mine drainage.</title>
        <authorList>
            <person name="Mendez-Garcia C."/>
            <person name="Mesa V."/>
            <person name="Sprenger R.R."/>
            <person name="Richter M."/>
            <person name="Diez M.S."/>
            <person name="Solano J."/>
            <person name="Bargiela R."/>
            <person name="Golyshina O.V."/>
            <person name="Manteca A."/>
            <person name="Ramos J.L."/>
            <person name="Gallego J.R."/>
            <person name="Llorente I."/>
            <person name="Martins Dos Santos V.A."/>
            <person name="Jensen O.N."/>
            <person name="Pelaez A.I."/>
            <person name="Sanchez J."/>
            <person name="Ferrer M."/>
        </authorList>
    </citation>
    <scope>NUCLEOTIDE SEQUENCE</scope>
</reference>